<keyword evidence="2 12" id="KW-0813">Transport</keyword>
<evidence type="ECO:0000256" key="3">
    <source>
        <dbReference type="ARBA" id="ARBA00022475"/>
    </source>
</evidence>
<evidence type="ECO:0000256" key="7">
    <source>
        <dbReference type="ARBA" id="ARBA00022927"/>
    </source>
</evidence>
<gene>
    <name evidence="14" type="ORF">IAC75_03380</name>
</gene>
<keyword evidence="5 12" id="KW-0812">Transmembrane</keyword>
<dbReference type="Pfam" id="PF00528">
    <property type="entry name" value="BPD_transp_1"/>
    <property type="match status" value="1"/>
</dbReference>
<keyword evidence="8 12" id="KW-1133">Transmembrane helix</keyword>
<feature type="transmembrane region" description="Helical" evidence="12">
    <location>
        <begin position="208"/>
        <end position="238"/>
    </location>
</feature>
<evidence type="ECO:0000256" key="2">
    <source>
        <dbReference type="ARBA" id="ARBA00022448"/>
    </source>
</evidence>
<dbReference type="SUPFAM" id="SSF161098">
    <property type="entry name" value="MetI-like"/>
    <property type="match status" value="1"/>
</dbReference>
<sequence length="291" mass="31406">MSDSEKRAADGRAAVSPLRRSCERFFENRAAVAAGAFVLLMLAACASAPLIAPFPFEAQDLELGAAGPSREHWLGTDALGRDVFSRLLYGGAVSLKVGLIATAVSCVIGVFYGMAAGWCGGARDSVMMRLVDILYALPFTLFVILLTVLFGQELWLIYVAVGAVSWLTMARIVRNQTRELRAQAFVEAAICMGQTPAKIMLRHILPNILGTVIVYATLTVPGVMLTEAFISFLGLGVKPPMTSWGLMIKEGADAMQDYPWLLLFPGAFFAGTLFALNVFGDGLRDAFDPRK</sequence>
<dbReference type="InterPro" id="IPR050366">
    <property type="entry name" value="BP-dependent_transpt_permease"/>
</dbReference>
<dbReference type="EMBL" id="DVOG01000086">
    <property type="protein sequence ID" value="HIV04179.1"/>
    <property type="molecule type" value="Genomic_DNA"/>
</dbReference>
<feature type="transmembrane region" description="Helical" evidence="12">
    <location>
        <begin position="30"/>
        <end position="52"/>
    </location>
</feature>
<keyword evidence="9 12" id="KW-0472">Membrane</keyword>
<evidence type="ECO:0000313" key="15">
    <source>
        <dbReference type="Proteomes" id="UP000886812"/>
    </source>
</evidence>
<dbReference type="PANTHER" id="PTHR43386">
    <property type="entry name" value="OLIGOPEPTIDE TRANSPORT SYSTEM PERMEASE PROTEIN APPC"/>
    <property type="match status" value="1"/>
</dbReference>
<dbReference type="InterPro" id="IPR000515">
    <property type="entry name" value="MetI-like"/>
</dbReference>
<keyword evidence="3" id="KW-1003">Cell membrane</keyword>
<dbReference type="Pfam" id="PF12911">
    <property type="entry name" value="OppC_N"/>
    <property type="match status" value="1"/>
</dbReference>
<evidence type="ECO:0000259" key="13">
    <source>
        <dbReference type="PROSITE" id="PS50928"/>
    </source>
</evidence>
<dbReference type="PANTHER" id="PTHR43386:SF2">
    <property type="entry name" value="OLIGOPEPTIDE TRANSPORT SYSTEM PERMEASE PROTEIN OPPC"/>
    <property type="match status" value="1"/>
</dbReference>
<keyword evidence="6" id="KW-0571">Peptide transport</keyword>
<evidence type="ECO:0000256" key="9">
    <source>
        <dbReference type="ARBA" id="ARBA00023136"/>
    </source>
</evidence>
<dbReference type="AlphaFoldDB" id="A0A9D1T191"/>
<dbReference type="GO" id="GO:0015833">
    <property type="term" value="P:peptide transport"/>
    <property type="evidence" value="ECO:0007669"/>
    <property type="project" value="UniProtKB-KW"/>
</dbReference>
<comment type="caution">
    <text evidence="14">The sequence shown here is derived from an EMBL/GenBank/DDBJ whole genome shotgun (WGS) entry which is preliminary data.</text>
</comment>
<dbReference type="InterPro" id="IPR035906">
    <property type="entry name" value="MetI-like_sf"/>
</dbReference>
<evidence type="ECO:0000256" key="1">
    <source>
        <dbReference type="ARBA" id="ARBA00004429"/>
    </source>
</evidence>
<evidence type="ECO:0000256" key="8">
    <source>
        <dbReference type="ARBA" id="ARBA00022989"/>
    </source>
</evidence>
<comment type="similarity">
    <text evidence="10">Belongs to the binding-protein-dependent transport system permease family. OppBC subfamily.</text>
</comment>
<dbReference type="Gene3D" id="1.10.3720.10">
    <property type="entry name" value="MetI-like"/>
    <property type="match status" value="1"/>
</dbReference>
<feature type="transmembrane region" description="Helical" evidence="12">
    <location>
        <begin position="258"/>
        <end position="280"/>
    </location>
</feature>
<dbReference type="PROSITE" id="PS50928">
    <property type="entry name" value="ABC_TM1"/>
    <property type="match status" value="1"/>
</dbReference>
<feature type="transmembrane region" description="Helical" evidence="12">
    <location>
        <begin position="130"/>
        <end position="149"/>
    </location>
</feature>
<feature type="domain" description="ABC transmembrane type-1" evidence="13">
    <location>
        <begin position="91"/>
        <end position="280"/>
    </location>
</feature>
<dbReference type="GO" id="GO:0005886">
    <property type="term" value="C:plasma membrane"/>
    <property type="evidence" value="ECO:0007669"/>
    <property type="project" value="UniProtKB-SubCell"/>
</dbReference>
<reference evidence="14" key="1">
    <citation type="submission" date="2020-10" db="EMBL/GenBank/DDBJ databases">
        <authorList>
            <person name="Gilroy R."/>
        </authorList>
    </citation>
    <scope>NUCLEOTIDE SEQUENCE</scope>
    <source>
        <strain evidence="14">10669</strain>
    </source>
</reference>
<evidence type="ECO:0000256" key="10">
    <source>
        <dbReference type="ARBA" id="ARBA00024202"/>
    </source>
</evidence>
<reference evidence="14" key="2">
    <citation type="journal article" date="2021" name="PeerJ">
        <title>Extensive microbial diversity within the chicken gut microbiome revealed by metagenomics and culture.</title>
        <authorList>
            <person name="Gilroy R."/>
            <person name="Ravi A."/>
            <person name="Getino M."/>
            <person name="Pursley I."/>
            <person name="Horton D.L."/>
            <person name="Alikhan N.F."/>
            <person name="Baker D."/>
            <person name="Gharbi K."/>
            <person name="Hall N."/>
            <person name="Watson M."/>
            <person name="Adriaenssens E.M."/>
            <person name="Foster-Nyarko E."/>
            <person name="Jarju S."/>
            <person name="Secka A."/>
            <person name="Antonio M."/>
            <person name="Oren A."/>
            <person name="Chaudhuri R.R."/>
            <person name="La Ragione R."/>
            <person name="Hildebrand F."/>
            <person name="Pallen M.J."/>
        </authorList>
    </citation>
    <scope>NUCLEOTIDE SEQUENCE</scope>
    <source>
        <strain evidence="14">10669</strain>
    </source>
</reference>
<evidence type="ECO:0000313" key="14">
    <source>
        <dbReference type="EMBL" id="HIV04179.1"/>
    </source>
</evidence>
<protein>
    <recommendedName>
        <fullName evidence="11">Oligopeptide transport system permease protein OppC</fullName>
    </recommendedName>
</protein>
<evidence type="ECO:0000256" key="11">
    <source>
        <dbReference type="ARBA" id="ARBA00072251"/>
    </source>
</evidence>
<dbReference type="GO" id="GO:0055085">
    <property type="term" value="P:transmembrane transport"/>
    <property type="evidence" value="ECO:0007669"/>
    <property type="project" value="InterPro"/>
</dbReference>
<comment type="subcellular location">
    <subcellularLocation>
        <location evidence="1">Cell inner membrane</location>
        <topology evidence="1">Multi-pass membrane protein</topology>
    </subcellularLocation>
    <subcellularLocation>
        <location evidence="12">Cell membrane</location>
        <topology evidence="12">Multi-pass membrane protein</topology>
    </subcellularLocation>
</comment>
<evidence type="ECO:0000256" key="6">
    <source>
        <dbReference type="ARBA" id="ARBA00022856"/>
    </source>
</evidence>
<dbReference type="GO" id="GO:0015031">
    <property type="term" value="P:protein transport"/>
    <property type="evidence" value="ECO:0007669"/>
    <property type="project" value="UniProtKB-KW"/>
</dbReference>
<dbReference type="InterPro" id="IPR025966">
    <property type="entry name" value="OppC_N"/>
</dbReference>
<name>A0A9D1T191_9BACT</name>
<keyword evidence="4" id="KW-0997">Cell inner membrane</keyword>
<evidence type="ECO:0000256" key="5">
    <source>
        <dbReference type="ARBA" id="ARBA00022692"/>
    </source>
</evidence>
<dbReference type="CDD" id="cd06261">
    <property type="entry name" value="TM_PBP2"/>
    <property type="match status" value="1"/>
</dbReference>
<dbReference type="Proteomes" id="UP000886812">
    <property type="component" value="Unassembled WGS sequence"/>
</dbReference>
<feature type="transmembrane region" description="Helical" evidence="12">
    <location>
        <begin position="97"/>
        <end position="118"/>
    </location>
</feature>
<keyword evidence="7" id="KW-0653">Protein transport</keyword>
<accession>A0A9D1T191</accession>
<feature type="transmembrane region" description="Helical" evidence="12">
    <location>
        <begin position="155"/>
        <end position="173"/>
    </location>
</feature>
<evidence type="ECO:0000256" key="12">
    <source>
        <dbReference type="RuleBase" id="RU363032"/>
    </source>
</evidence>
<organism evidence="14 15">
    <name type="scientific">Candidatus Spyradosoma merdigallinarum</name>
    <dbReference type="NCBI Taxonomy" id="2840950"/>
    <lineage>
        <taxon>Bacteria</taxon>
        <taxon>Pseudomonadati</taxon>
        <taxon>Verrucomicrobiota</taxon>
        <taxon>Opitutia</taxon>
        <taxon>Opitutia incertae sedis</taxon>
        <taxon>Candidatus Spyradosoma</taxon>
    </lineage>
</organism>
<evidence type="ECO:0000256" key="4">
    <source>
        <dbReference type="ARBA" id="ARBA00022519"/>
    </source>
</evidence>
<proteinExistence type="inferred from homology"/>